<evidence type="ECO:0000313" key="2">
    <source>
        <dbReference type="Proteomes" id="UP000183926"/>
    </source>
</evidence>
<organism evidence="1 2">
    <name type="scientific">Nitrosomonas eutropha</name>
    <dbReference type="NCBI Taxonomy" id="916"/>
    <lineage>
        <taxon>Bacteria</taxon>
        <taxon>Pseudomonadati</taxon>
        <taxon>Pseudomonadota</taxon>
        <taxon>Betaproteobacteria</taxon>
        <taxon>Nitrosomonadales</taxon>
        <taxon>Nitrosomonadaceae</taxon>
        <taxon>Nitrosomonas</taxon>
    </lineage>
</organism>
<gene>
    <name evidence="1" type="ORF">SAMN05216339_101225</name>
</gene>
<dbReference type="AlphaFoldDB" id="A0A1I7F184"/>
<dbReference type="EMBL" id="FPBL01000001">
    <property type="protein sequence ID" value="SFU29973.1"/>
    <property type="molecule type" value="Genomic_DNA"/>
</dbReference>
<accession>A0A1I7F184</accession>
<sequence>MKQRYVVDTNILILASVVNPVMPKDIDTTPEDPALRFRVWQWLVEFENSPARLVLDSAGKIKEEYDNKLGFNDYGIQVVIHKWSTLAVDNVDIQYDADGHAILQPPLDSVVHDLADRKMVAAALEAMKHYGESAIAFAGDTDWHDWEHALIRAGLSLEPIIEDWSRAKHTEKANRR</sequence>
<dbReference type="OrthoDB" id="6864212at2"/>
<proteinExistence type="predicted"/>
<dbReference type="RefSeq" id="WP_074926186.1">
    <property type="nucleotide sequence ID" value="NZ_FPBL01000001.1"/>
</dbReference>
<reference evidence="1 2" key="1">
    <citation type="submission" date="2016-10" db="EMBL/GenBank/DDBJ databases">
        <authorList>
            <person name="de Groot N.N."/>
        </authorList>
    </citation>
    <scope>NUCLEOTIDE SEQUENCE [LARGE SCALE GENOMIC DNA]</scope>
    <source>
        <strain evidence="1 2">Nm24</strain>
    </source>
</reference>
<protein>
    <recommendedName>
        <fullName evidence="3">PIN domain-containing protein</fullName>
    </recommendedName>
</protein>
<dbReference type="Proteomes" id="UP000183926">
    <property type="component" value="Unassembled WGS sequence"/>
</dbReference>
<evidence type="ECO:0008006" key="3">
    <source>
        <dbReference type="Google" id="ProtNLM"/>
    </source>
</evidence>
<name>A0A1I7F184_9PROT</name>
<evidence type="ECO:0000313" key="1">
    <source>
        <dbReference type="EMBL" id="SFU29973.1"/>
    </source>
</evidence>